<gene>
    <name evidence="2" type="ORF">Lrub_1496</name>
</gene>
<dbReference type="EMBL" id="LNYT01000015">
    <property type="protein sequence ID" value="KTD48048.1"/>
    <property type="molecule type" value="Genomic_DNA"/>
</dbReference>
<dbReference type="STRING" id="458.Lrub_1496"/>
<evidence type="ECO:0000313" key="3">
    <source>
        <dbReference type="Proteomes" id="UP000054608"/>
    </source>
</evidence>
<reference evidence="2 3" key="1">
    <citation type="submission" date="2015-11" db="EMBL/GenBank/DDBJ databases">
        <title>Genomic analysis of 38 Legionella species identifies large and diverse effector repertoires.</title>
        <authorList>
            <person name="Burstein D."/>
            <person name="Amaro F."/>
            <person name="Zusman T."/>
            <person name="Lifshitz Z."/>
            <person name="Cohen O."/>
            <person name="Gilbert J.A."/>
            <person name="Pupko T."/>
            <person name="Shuman H.A."/>
            <person name="Segal G."/>
        </authorList>
    </citation>
    <scope>NUCLEOTIDE SEQUENCE [LARGE SCALE GENOMIC DNA]</scope>
    <source>
        <strain evidence="2 3">WA-270A-C2</strain>
    </source>
</reference>
<dbReference type="RefSeq" id="WP_058531603.1">
    <property type="nucleotide sequence ID" value="NZ_CAAAIN010000015.1"/>
</dbReference>
<feature type="chain" id="PRO_5006916920" evidence="1">
    <location>
        <begin position="21"/>
        <end position="265"/>
    </location>
</feature>
<dbReference type="PATRIC" id="fig|458.5.peg.1555"/>
<keyword evidence="3" id="KW-1185">Reference proteome</keyword>
<name>A0A0W0XUG7_9GAMM</name>
<sequence length="265" mass="29505">MKRSIPLGANLLLVSSILCAKPAETIPSIPIINYKNDLAYIIVAGPEVVHGFNYEDACSKLASYGYTWKIVPHKSADPACYSPSDNVLMGANTWYCADSTLAYYNTPWWLCSETFHTCPNRTWKLSIDDLSCSRPNLTCSETPATVSEEKLLAAIVYGEASVNSTFEEKAAIANAVIRFRDSNKFDSVNTLVEKRPYYSAAVHNKVERYRLVMCSNVEIEYPELYNAVLNALEPEGVDFANGGCFWDGYDLKTLGEKTSTLSLWL</sequence>
<protein>
    <submittedName>
        <fullName evidence="2">Uncharacterized protein</fullName>
    </submittedName>
</protein>
<comment type="caution">
    <text evidence="2">The sequence shown here is derived from an EMBL/GenBank/DDBJ whole genome shotgun (WGS) entry which is preliminary data.</text>
</comment>
<proteinExistence type="predicted"/>
<evidence type="ECO:0000256" key="1">
    <source>
        <dbReference type="SAM" id="SignalP"/>
    </source>
</evidence>
<feature type="signal peptide" evidence="1">
    <location>
        <begin position="1"/>
        <end position="20"/>
    </location>
</feature>
<dbReference type="Proteomes" id="UP000054608">
    <property type="component" value="Unassembled WGS sequence"/>
</dbReference>
<organism evidence="2 3">
    <name type="scientific">Legionella rubrilucens</name>
    <dbReference type="NCBI Taxonomy" id="458"/>
    <lineage>
        <taxon>Bacteria</taxon>
        <taxon>Pseudomonadati</taxon>
        <taxon>Pseudomonadota</taxon>
        <taxon>Gammaproteobacteria</taxon>
        <taxon>Legionellales</taxon>
        <taxon>Legionellaceae</taxon>
        <taxon>Legionella</taxon>
    </lineage>
</organism>
<dbReference type="AlphaFoldDB" id="A0A0W0XUG7"/>
<evidence type="ECO:0000313" key="2">
    <source>
        <dbReference type="EMBL" id="KTD48048.1"/>
    </source>
</evidence>
<accession>A0A0W0XUG7</accession>
<keyword evidence="1" id="KW-0732">Signal</keyword>